<feature type="region of interest" description="Disordered" evidence="1">
    <location>
        <begin position="1"/>
        <end position="30"/>
    </location>
</feature>
<keyword evidence="3" id="KW-1185">Reference proteome</keyword>
<feature type="compositionally biased region" description="Basic and acidic residues" evidence="1">
    <location>
        <begin position="1"/>
        <end position="16"/>
    </location>
</feature>
<dbReference type="EMBL" id="BLZA01000011">
    <property type="protein sequence ID" value="GHJ85405.1"/>
    <property type="molecule type" value="Genomic_DNA"/>
</dbReference>
<gene>
    <name evidence="2" type="ORF">NliqN6_1807</name>
</gene>
<evidence type="ECO:0000313" key="3">
    <source>
        <dbReference type="Proteomes" id="UP000620104"/>
    </source>
</evidence>
<accession>A0A8H3YDG3</accession>
<reference evidence="2" key="1">
    <citation type="submission" date="2020-07" db="EMBL/GenBank/DDBJ databases">
        <title>Draft Genome Sequence of a Deep-Sea Yeast, Naganishia (Cryptococcus) liquefaciens strain N6.</title>
        <authorList>
            <person name="Han Y.W."/>
            <person name="Kajitani R."/>
            <person name="Morimoto H."/>
            <person name="Parhat M."/>
            <person name="Tsubouchi H."/>
            <person name="Bakenova O."/>
            <person name="Ogata M."/>
            <person name="Argunhan B."/>
            <person name="Aoki R."/>
            <person name="Kajiwara S."/>
            <person name="Itoh T."/>
            <person name="Iwasaki H."/>
        </authorList>
    </citation>
    <scope>NUCLEOTIDE SEQUENCE</scope>
    <source>
        <strain evidence="2">N6</strain>
    </source>
</reference>
<evidence type="ECO:0000256" key="1">
    <source>
        <dbReference type="SAM" id="MobiDB-lite"/>
    </source>
</evidence>
<sequence length="260" mass="29710">MDRYDPRPPEHVHLRDAQPPLPTVADRRQQRREFRETEEWAKRREDLMVDALDRFSPIVDETLERMEQRIQIVGEILSRAELAEISAPPGMIPPPARTDQLLAIVNSLRNGIPAPMRLRPRSSTNARSFALDGRLLAPDGRRTVRVKTTSFDDLEEVLDFLHDNNPKSDHKVVPMQSQLYELRGKFNEVTEIYIGATFRKASERAAEDMAAMSKAETAFSHRLARLAPGELFESFVLHELVVHDIPTQVPRFSDTPLTNS</sequence>
<dbReference type="AlphaFoldDB" id="A0A8H3YDG3"/>
<name>A0A8H3YDG3_9TREE</name>
<dbReference type="Proteomes" id="UP000620104">
    <property type="component" value="Unassembled WGS sequence"/>
</dbReference>
<organism evidence="2 3">
    <name type="scientific">Naganishia liquefaciens</name>
    <dbReference type="NCBI Taxonomy" id="104408"/>
    <lineage>
        <taxon>Eukaryota</taxon>
        <taxon>Fungi</taxon>
        <taxon>Dikarya</taxon>
        <taxon>Basidiomycota</taxon>
        <taxon>Agaricomycotina</taxon>
        <taxon>Tremellomycetes</taxon>
        <taxon>Filobasidiales</taxon>
        <taxon>Filobasidiaceae</taxon>
        <taxon>Naganishia</taxon>
    </lineage>
</organism>
<proteinExistence type="predicted"/>
<evidence type="ECO:0000313" key="2">
    <source>
        <dbReference type="EMBL" id="GHJ85405.1"/>
    </source>
</evidence>
<comment type="caution">
    <text evidence="2">The sequence shown here is derived from an EMBL/GenBank/DDBJ whole genome shotgun (WGS) entry which is preliminary data.</text>
</comment>
<protein>
    <submittedName>
        <fullName evidence="2">Uncharacterized protein</fullName>
    </submittedName>
</protein>